<dbReference type="SUPFAM" id="SSF81891">
    <property type="entry name" value="Poly A polymerase C-terminal region-like"/>
    <property type="match status" value="1"/>
</dbReference>
<reference evidence="3 4" key="1">
    <citation type="submission" date="2024-02" db="EMBL/GenBank/DDBJ databases">
        <authorList>
            <person name="Vignale AGUSTIN F."/>
            <person name="Sosa J E."/>
            <person name="Modenutti C."/>
        </authorList>
    </citation>
    <scope>NUCLEOTIDE SEQUENCE [LARGE SCALE GENOMIC DNA]</scope>
</reference>
<dbReference type="PANTHER" id="PTHR13734">
    <property type="entry name" value="TRNA-NUCLEOTIDYLTRANSFERASE"/>
    <property type="match status" value="1"/>
</dbReference>
<dbReference type="GO" id="GO:0003723">
    <property type="term" value="F:RNA binding"/>
    <property type="evidence" value="ECO:0007669"/>
    <property type="project" value="UniProtKB-KW"/>
</dbReference>
<organism evidence="3 4">
    <name type="scientific">Ilex paraguariensis</name>
    <name type="common">yerba mate</name>
    <dbReference type="NCBI Taxonomy" id="185542"/>
    <lineage>
        <taxon>Eukaryota</taxon>
        <taxon>Viridiplantae</taxon>
        <taxon>Streptophyta</taxon>
        <taxon>Embryophyta</taxon>
        <taxon>Tracheophyta</taxon>
        <taxon>Spermatophyta</taxon>
        <taxon>Magnoliopsida</taxon>
        <taxon>eudicotyledons</taxon>
        <taxon>Gunneridae</taxon>
        <taxon>Pentapetalae</taxon>
        <taxon>asterids</taxon>
        <taxon>campanulids</taxon>
        <taxon>Aquifoliales</taxon>
        <taxon>Aquifoliaceae</taxon>
        <taxon>Ilex</taxon>
    </lineage>
</organism>
<evidence type="ECO:0000256" key="1">
    <source>
        <dbReference type="ARBA" id="ARBA00022884"/>
    </source>
</evidence>
<dbReference type="Proteomes" id="UP001642360">
    <property type="component" value="Unassembled WGS sequence"/>
</dbReference>
<proteinExistence type="predicted"/>
<comment type="caution">
    <text evidence="3">The sequence shown here is derived from an EMBL/GenBank/DDBJ whole genome shotgun (WGS) entry which is preliminary data.</text>
</comment>
<gene>
    <name evidence="3" type="ORF">ILEXP_LOCUS39718</name>
</gene>
<dbReference type="EMBL" id="CAUOFW020005458">
    <property type="protein sequence ID" value="CAK9170233.1"/>
    <property type="molecule type" value="Genomic_DNA"/>
</dbReference>
<name>A0ABC8TS09_9AQUA</name>
<evidence type="ECO:0000313" key="4">
    <source>
        <dbReference type="Proteomes" id="UP001642360"/>
    </source>
</evidence>
<keyword evidence="2" id="KW-1133">Transmembrane helix</keyword>
<evidence type="ECO:0000313" key="3">
    <source>
        <dbReference type="EMBL" id="CAK9170233.1"/>
    </source>
</evidence>
<evidence type="ECO:0000256" key="2">
    <source>
        <dbReference type="SAM" id="Phobius"/>
    </source>
</evidence>
<dbReference type="AlphaFoldDB" id="A0ABC8TS09"/>
<dbReference type="Gene3D" id="1.10.3090.10">
    <property type="entry name" value="cca-adding enzyme, domain 2"/>
    <property type="match status" value="1"/>
</dbReference>
<protein>
    <submittedName>
        <fullName evidence="3">Uncharacterized protein</fullName>
    </submittedName>
</protein>
<feature type="transmembrane region" description="Helical" evidence="2">
    <location>
        <begin position="142"/>
        <end position="164"/>
    </location>
</feature>
<keyword evidence="2" id="KW-0472">Membrane</keyword>
<accession>A0ABC8TS09</accession>
<dbReference type="PANTHER" id="PTHR13734:SF5">
    <property type="entry name" value="CCA TRNA NUCLEOTIDYLTRANSFERASE, MITOCHONDRIAL"/>
    <property type="match status" value="1"/>
</dbReference>
<keyword evidence="1" id="KW-0694">RNA-binding</keyword>
<keyword evidence="2" id="KW-0812">Transmembrane</keyword>
<sequence length="210" mass="23756">MMLVILGARFGFTLDEELIKAAGDDDVKAAIADKISRERIGHEVDLMISGNQPVKAMTYISDLLLFWVVFSLPPTFEPQNSNGSDRLYVAYTDAVWRLMQEIGLSTFSDDEGDFKEVESLEEEARVVKRLGLMQRVTRRNKLIVCLFVVHGVIGVKDWIIFAFLGQVMVITQDVKVVSTFMLDFKMKDGVDWLLSGIYAPNVSRIKWNLG</sequence>
<keyword evidence="4" id="KW-1185">Reference proteome</keyword>